<sequence length="150" mass="17779">MSNHKSYIDLILKGSIQDYKGGDELKRNCAEIIQTLFRYSNQVHIYHWQTKSYSRHKASDMLLDGLTDFIDKFIEVYMGKYGRPDFKPDTSIILNNMDNTQATLFLDEMINFYTNELPKYLDLQKDTDLFNIRDEILAVINRIKYLFTLE</sequence>
<dbReference type="EMBL" id="MN739833">
    <property type="protein sequence ID" value="QHT73893.1"/>
    <property type="molecule type" value="Genomic_DNA"/>
</dbReference>
<accession>A0A6C0H1E0</accession>
<evidence type="ECO:0000313" key="1">
    <source>
        <dbReference type="EMBL" id="QHT73893.1"/>
    </source>
</evidence>
<dbReference type="InterPro" id="IPR043876">
    <property type="entry name" value="DUF5856"/>
</dbReference>
<dbReference type="Pfam" id="PF19174">
    <property type="entry name" value="DUF5856"/>
    <property type="match status" value="1"/>
</dbReference>
<reference evidence="1" key="1">
    <citation type="journal article" date="2020" name="Nature">
        <title>Giant virus diversity and host interactions through global metagenomics.</title>
        <authorList>
            <person name="Schulz F."/>
            <person name="Roux S."/>
            <person name="Paez-Espino D."/>
            <person name="Jungbluth S."/>
            <person name="Walsh D.A."/>
            <person name="Denef V.J."/>
            <person name="McMahon K.D."/>
            <person name="Konstantinidis K.T."/>
            <person name="Eloe-Fadrosh E.A."/>
            <person name="Kyrpides N.C."/>
            <person name="Woyke T."/>
        </authorList>
    </citation>
    <scope>NUCLEOTIDE SEQUENCE</scope>
    <source>
        <strain evidence="1">GVMAG-M-3300023179-4</strain>
    </source>
</reference>
<proteinExistence type="predicted"/>
<name>A0A6C0H1E0_9ZZZZ</name>
<organism evidence="1">
    <name type="scientific">viral metagenome</name>
    <dbReference type="NCBI Taxonomy" id="1070528"/>
    <lineage>
        <taxon>unclassified sequences</taxon>
        <taxon>metagenomes</taxon>
        <taxon>organismal metagenomes</taxon>
    </lineage>
</organism>
<dbReference type="AlphaFoldDB" id="A0A6C0H1E0"/>
<protein>
    <submittedName>
        <fullName evidence="1">Uncharacterized protein</fullName>
    </submittedName>
</protein>